<dbReference type="RefSeq" id="WP_136936464.1">
    <property type="nucleotide sequence ID" value="NZ_SSMQ01000148.1"/>
</dbReference>
<proteinExistence type="predicted"/>
<comment type="caution">
    <text evidence="1">The sequence shown here is derived from an EMBL/GenBank/DDBJ whole genome shotgun (WGS) entry which is preliminary data.</text>
</comment>
<dbReference type="Proteomes" id="UP000309215">
    <property type="component" value="Unassembled WGS sequence"/>
</dbReference>
<organism evidence="1 2">
    <name type="scientific">Polyangium fumosum</name>
    <dbReference type="NCBI Taxonomy" id="889272"/>
    <lineage>
        <taxon>Bacteria</taxon>
        <taxon>Pseudomonadati</taxon>
        <taxon>Myxococcota</taxon>
        <taxon>Polyangia</taxon>
        <taxon>Polyangiales</taxon>
        <taxon>Polyangiaceae</taxon>
        <taxon>Polyangium</taxon>
    </lineage>
</organism>
<dbReference type="EMBL" id="SSMQ01000148">
    <property type="protein sequence ID" value="TKC90568.1"/>
    <property type="molecule type" value="Genomic_DNA"/>
</dbReference>
<dbReference type="CDD" id="cd00657">
    <property type="entry name" value="Ferritin_like"/>
    <property type="match status" value="1"/>
</dbReference>
<gene>
    <name evidence="1" type="ORF">E8A74_50900</name>
</gene>
<evidence type="ECO:0000313" key="2">
    <source>
        <dbReference type="Proteomes" id="UP000309215"/>
    </source>
</evidence>
<dbReference type="InterPro" id="IPR009078">
    <property type="entry name" value="Ferritin-like_SF"/>
</dbReference>
<dbReference type="GO" id="GO:0016491">
    <property type="term" value="F:oxidoreductase activity"/>
    <property type="evidence" value="ECO:0007669"/>
    <property type="project" value="InterPro"/>
</dbReference>
<keyword evidence="2" id="KW-1185">Reference proteome</keyword>
<dbReference type="AlphaFoldDB" id="A0A4U1IAL1"/>
<sequence length="480" mass="51094">MAHRFLRDCNPDPDESVESWLARIFERAQRVALVTGLLAQGCTTEPTQALAEPADTDAVDEAGNAQVARGVPCAPGTYLPISASGLSPARRFDSLAIRTLSGIRASEEGPERWTLSDFNVVSEVGTACATATTRECHQKIRMHPEPFRATSCLQICSETSVVTTAGDEVRRWVGVPEIRALLGPIDTPDEALLLVESMGYDLTCDNAERTSVRAAPDGFIVTATKITRDCAPIITTRYTLRIWRSGEIQEVRTEEIERDSACIGRVPAGLTSAPADEGRSLLGDFLARAAHLEAASVIAFERLAAELSALGAPASLVHEARRAAEDEVRHADVVSALARARGGGTPVSPHVEALPLRALFALALENAVEGCVRETFGALVGAHQARRAADAELAAAMQEIAADEARHAALSWKVHVWAMERLGPEERAHVQQAQADALSRLAASTTRAPAPEVARAAGLPGPTEAACLLDVLRQGIVAEA</sequence>
<evidence type="ECO:0000313" key="1">
    <source>
        <dbReference type="EMBL" id="TKC90568.1"/>
    </source>
</evidence>
<reference evidence="1 2" key="1">
    <citation type="submission" date="2019-04" db="EMBL/GenBank/DDBJ databases">
        <authorList>
            <person name="Li Y."/>
            <person name="Wang J."/>
        </authorList>
    </citation>
    <scope>NUCLEOTIDE SEQUENCE [LARGE SCALE GENOMIC DNA]</scope>
    <source>
        <strain evidence="1 2">DSM 14668</strain>
    </source>
</reference>
<accession>A0A4U1IAL1</accession>
<dbReference type="OrthoDB" id="5497493at2"/>
<dbReference type="Gene3D" id="1.10.620.20">
    <property type="entry name" value="Ribonucleotide Reductase, subunit A"/>
    <property type="match status" value="1"/>
</dbReference>
<dbReference type="SUPFAM" id="SSF47240">
    <property type="entry name" value="Ferritin-like"/>
    <property type="match status" value="1"/>
</dbReference>
<protein>
    <submittedName>
        <fullName evidence="1">Ferritin-like domain-containing protein</fullName>
    </submittedName>
</protein>
<name>A0A4U1IAL1_9BACT</name>
<dbReference type="InterPro" id="IPR012348">
    <property type="entry name" value="RNR-like"/>
</dbReference>